<reference evidence="1 2" key="1">
    <citation type="submission" date="2020-04" db="EMBL/GenBank/DDBJ databases">
        <title>Chryseobacterium sp. RP-3-3 sp. nov., isolated from Jeju soil.</title>
        <authorList>
            <person name="Dahal R.H."/>
        </authorList>
    </citation>
    <scope>NUCLEOTIDE SEQUENCE [LARGE SCALE GENOMIC DNA]</scope>
    <source>
        <strain evidence="1 2">RP-3-3</strain>
    </source>
</reference>
<name>A0A7Y0FTB4_9FLAO</name>
<dbReference type="Proteomes" id="UP000544054">
    <property type="component" value="Unassembled WGS sequence"/>
</dbReference>
<keyword evidence="2" id="KW-1185">Reference proteome</keyword>
<proteinExistence type="predicted"/>
<accession>A0A7Y0FTB4</accession>
<protein>
    <submittedName>
        <fullName evidence="1">Uncharacterized protein</fullName>
    </submittedName>
</protein>
<dbReference type="EMBL" id="JABBGI010000039">
    <property type="protein sequence ID" value="NML72192.1"/>
    <property type="molecule type" value="Genomic_DNA"/>
</dbReference>
<comment type="caution">
    <text evidence="1">The sequence shown here is derived from an EMBL/GenBank/DDBJ whole genome shotgun (WGS) entry which is preliminary data.</text>
</comment>
<evidence type="ECO:0000313" key="1">
    <source>
        <dbReference type="EMBL" id="NML72192.1"/>
    </source>
</evidence>
<gene>
    <name evidence="1" type="ORF">HHL23_20725</name>
</gene>
<organism evidence="1 2">
    <name type="scientific">Chryseobacterium antibioticum</name>
    <dbReference type="NCBI Taxonomy" id="2728847"/>
    <lineage>
        <taxon>Bacteria</taxon>
        <taxon>Pseudomonadati</taxon>
        <taxon>Bacteroidota</taxon>
        <taxon>Flavobacteriia</taxon>
        <taxon>Flavobacteriales</taxon>
        <taxon>Weeksellaceae</taxon>
        <taxon>Chryseobacterium group</taxon>
        <taxon>Chryseobacterium</taxon>
    </lineage>
</organism>
<dbReference type="RefSeq" id="WP_169236646.1">
    <property type="nucleotide sequence ID" value="NZ_JABBGI010000039.1"/>
</dbReference>
<dbReference type="AlphaFoldDB" id="A0A7Y0FTB4"/>
<evidence type="ECO:0000313" key="2">
    <source>
        <dbReference type="Proteomes" id="UP000544054"/>
    </source>
</evidence>
<sequence>MNKVYEYNYDIGKSMQQIMAEIGNQFNDYHSNIWNCHIKTNFLGKKTVLILFFEDEKVYKIRVRKTYGKIKT</sequence>